<gene>
    <name evidence="1" type="ORF">UFOPK3967_03207</name>
</gene>
<name>A0A6J7RGT7_9ZZZZ</name>
<protein>
    <submittedName>
        <fullName evidence="1">Unannotated protein</fullName>
    </submittedName>
</protein>
<accession>A0A6J7RGT7</accession>
<reference evidence="1" key="1">
    <citation type="submission" date="2020-05" db="EMBL/GenBank/DDBJ databases">
        <authorList>
            <person name="Chiriac C."/>
            <person name="Salcher M."/>
            <person name="Ghai R."/>
            <person name="Kavagutti S V."/>
        </authorList>
    </citation>
    <scope>NUCLEOTIDE SEQUENCE</scope>
</reference>
<organism evidence="1">
    <name type="scientific">freshwater metagenome</name>
    <dbReference type="NCBI Taxonomy" id="449393"/>
    <lineage>
        <taxon>unclassified sequences</taxon>
        <taxon>metagenomes</taxon>
        <taxon>ecological metagenomes</taxon>
    </lineage>
</organism>
<proteinExistence type="predicted"/>
<dbReference type="AlphaFoldDB" id="A0A6J7RGT7"/>
<sequence>MVATALAMPMVSFSSPGRPRLVARNHSARIATFTAIVKTMPRLHCGSIGVIVAAVPKMAMTKSATP</sequence>
<evidence type="ECO:0000313" key="1">
    <source>
        <dbReference type="EMBL" id="CAB5028024.1"/>
    </source>
</evidence>
<dbReference type="EMBL" id="CAFBOS010000339">
    <property type="protein sequence ID" value="CAB5028024.1"/>
    <property type="molecule type" value="Genomic_DNA"/>
</dbReference>